<protein>
    <recommendedName>
        <fullName evidence="5">Transmembrane protein</fullName>
    </recommendedName>
</protein>
<keyword evidence="2" id="KW-1133">Transmembrane helix</keyword>
<feature type="transmembrane region" description="Helical" evidence="2">
    <location>
        <begin position="144"/>
        <end position="168"/>
    </location>
</feature>
<gene>
    <name evidence="3" type="ORF">FCI23_42515</name>
</gene>
<comment type="caution">
    <text evidence="3">The sequence shown here is derived from an EMBL/GenBank/DDBJ whole genome shotgun (WGS) entry which is preliminary data.</text>
</comment>
<evidence type="ECO:0000256" key="1">
    <source>
        <dbReference type="SAM" id="MobiDB-lite"/>
    </source>
</evidence>
<feature type="region of interest" description="Disordered" evidence="1">
    <location>
        <begin position="217"/>
        <end position="297"/>
    </location>
</feature>
<name>A0A4V5MXK8_9ACTN</name>
<keyword evidence="2" id="KW-0812">Transmembrane</keyword>
<keyword evidence="2" id="KW-0472">Membrane</keyword>
<reference evidence="3 4" key="1">
    <citation type="submission" date="2019-04" db="EMBL/GenBank/DDBJ databases">
        <title>Streptomyces oryziradicis sp. nov., a novel actinomycete isolated from rhizosphere soil of rice (Oryza sativa L.).</title>
        <authorList>
            <person name="Li C."/>
        </authorList>
    </citation>
    <scope>NUCLEOTIDE SEQUENCE [LARGE SCALE GENOMIC DNA]</scope>
    <source>
        <strain evidence="3 4">NEAU-C40</strain>
    </source>
</reference>
<organism evidence="3 4">
    <name type="scientific">Actinacidiphila oryziradicis</name>
    <dbReference type="NCBI Taxonomy" id="2571141"/>
    <lineage>
        <taxon>Bacteria</taxon>
        <taxon>Bacillati</taxon>
        <taxon>Actinomycetota</taxon>
        <taxon>Actinomycetes</taxon>
        <taxon>Kitasatosporales</taxon>
        <taxon>Streptomycetaceae</taxon>
        <taxon>Actinacidiphila</taxon>
    </lineage>
</organism>
<dbReference type="AlphaFoldDB" id="A0A4V5MXK8"/>
<dbReference type="OrthoDB" id="3868051at2"/>
<dbReference type="EMBL" id="SUMC01000083">
    <property type="protein sequence ID" value="TKA00599.1"/>
    <property type="molecule type" value="Genomic_DNA"/>
</dbReference>
<evidence type="ECO:0000256" key="2">
    <source>
        <dbReference type="SAM" id="Phobius"/>
    </source>
</evidence>
<dbReference type="RefSeq" id="WP_136729412.1">
    <property type="nucleotide sequence ID" value="NZ_SUMC01000083.1"/>
</dbReference>
<dbReference type="Proteomes" id="UP000305778">
    <property type="component" value="Unassembled WGS sequence"/>
</dbReference>
<evidence type="ECO:0000313" key="4">
    <source>
        <dbReference type="Proteomes" id="UP000305778"/>
    </source>
</evidence>
<keyword evidence="4" id="KW-1185">Reference proteome</keyword>
<accession>A0A4V5MXK8</accession>
<feature type="transmembrane region" description="Helical" evidence="2">
    <location>
        <begin position="108"/>
        <end position="132"/>
    </location>
</feature>
<sequence>MDTAPQLRAEDRPEFEKILNSVLRTEEIQGALRGLPAGLNSEQLRTRVLRAADTVATAAAAEYSVYLAVQARASSGAGGYGSPEARGPVAGRQPSPGAAIRRADLAPLLAVLVPFLASIAALLFLVLGYGLGAVGAGLAISGPLITAGLVAGAVSVAALAIGLAGLLVTALRGGSVARVGGSAQARLAEARKSWLHALRERAVLPYVREQLADHMQAAGGGAAEPSESTGGGGVNLVRGRPRLGYSRPAFAGPGPSGLTDENGDESRAPGTDAARFTSPDFTSPGYQDPPDGGTSQR</sequence>
<evidence type="ECO:0000313" key="3">
    <source>
        <dbReference type="EMBL" id="TKA00599.1"/>
    </source>
</evidence>
<evidence type="ECO:0008006" key="5">
    <source>
        <dbReference type="Google" id="ProtNLM"/>
    </source>
</evidence>
<proteinExistence type="predicted"/>